<reference evidence="2" key="1">
    <citation type="submission" date="2020-04" db="EMBL/GenBank/DDBJ databases">
        <authorList>
            <person name="Chiriac C."/>
            <person name="Salcher M."/>
            <person name="Ghai R."/>
            <person name="Kavagutti S V."/>
        </authorList>
    </citation>
    <scope>NUCLEOTIDE SEQUENCE</scope>
</reference>
<dbReference type="EMBL" id="LR796147">
    <property type="protein sequence ID" value="CAB4121460.1"/>
    <property type="molecule type" value="Genomic_DNA"/>
</dbReference>
<evidence type="ECO:0000313" key="2">
    <source>
        <dbReference type="EMBL" id="CAB4121460.1"/>
    </source>
</evidence>
<dbReference type="PROSITE" id="PS51278">
    <property type="entry name" value="GATASE_TYPE_2"/>
    <property type="match status" value="1"/>
</dbReference>
<feature type="domain" description="Glutamine amidotransferase type-2" evidence="1">
    <location>
        <begin position="2"/>
        <end position="198"/>
    </location>
</feature>
<gene>
    <name evidence="2" type="ORF">UFOVP11_43</name>
</gene>
<organism evidence="2">
    <name type="scientific">uncultured Caudovirales phage</name>
    <dbReference type="NCBI Taxonomy" id="2100421"/>
    <lineage>
        <taxon>Viruses</taxon>
        <taxon>Duplodnaviria</taxon>
        <taxon>Heunggongvirae</taxon>
        <taxon>Uroviricota</taxon>
        <taxon>Caudoviricetes</taxon>
        <taxon>Peduoviridae</taxon>
        <taxon>Maltschvirus</taxon>
        <taxon>Maltschvirus maltsch</taxon>
    </lineage>
</organism>
<dbReference type="Gene3D" id="3.60.20.10">
    <property type="entry name" value="Glutamine Phosphoribosylpyrophosphate, subunit 1, domain 1"/>
    <property type="match status" value="1"/>
</dbReference>
<dbReference type="SUPFAM" id="SSF56235">
    <property type="entry name" value="N-terminal nucleophile aminohydrolases (Ntn hydrolases)"/>
    <property type="match status" value="1"/>
</dbReference>
<protein>
    <submittedName>
        <fullName evidence="2">Gn_AT_II domain containing protein</fullName>
    </submittedName>
</protein>
<proteinExistence type="predicted"/>
<name>A0A6J5KMP1_9CAUD</name>
<dbReference type="InterPro" id="IPR017932">
    <property type="entry name" value="GATase_2_dom"/>
</dbReference>
<dbReference type="InterPro" id="IPR029055">
    <property type="entry name" value="Ntn_hydrolases_N"/>
</dbReference>
<accession>A0A6J5KMP1</accession>
<evidence type="ECO:0000259" key="1">
    <source>
        <dbReference type="PROSITE" id="PS51278"/>
    </source>
</evidence>
<sequence length="198" mass="22496">MCAIVGFISKNPSSEAILTLKRLFIESKIRGMHAYGYASIEGKPQLQKSNQLKPLLESIKKPTALIGHCRYSTSGDYLDMNNNQPLKHGSEYLAFNGVIDMRTKPEMEKAYKIKMACDNDGEIMLQDQERLAMLDKNISFAGLFLDGKQLTFMRNLNRPAYIAHKHDSVYIGSTADIMKRAMLNPEPLEPFKEYKWAV</sequence>